<gene>
    <name evidence="7" type="ORF">GWK08_11205</name>
</gene>
<evidence type="ECO:0000313" key="8">
    <source>
        <dbReference type="Proteomes" id="UP000468581"/>
    </source>
</evidence>
<evidence type="ECO:0000313" key="7">
    <source>
        <dbReference type="EMBL" id="NER14011.1"/>
    </source>
</evidence>
<accession>A0A6P0UKW4</accession>
<protein>
    <submittedName>
        <fullName evidence="7">Translocation/assembly module TamB</fullName>
    </submittedName>
</protein>
<evidence type="ECO:0000256" key="1">
    <source>
        <dbReference type="ARBA" id="ARBA00004167"/>
    </source>
</evidence>
<dbReference type="EMBL" id="JAABOO010000002">
    <property type="protein sequence ID" value="NER14011.1"/>
    <property type="molecule type" value="Genomic_DNA"/>
</dbReference>
<sequence>MPAVQNGIARRLTNSLNKDYNTNISIDKVDLSLLGQVALKGVYVQDYKKDTLIYIDRLNTSILSARNAINGKLEFGTIDIDELTFNLKTYEGERDTNLDIFVAKLEGEEDTTSTSSSFLLTSSLIRMNKSKFRLIDENTDPEKILDFSDLRARVNDFKIEGPNVNGLIRKLGFTSDRELEMEDLNTDFTYTLKQMRFDDLSIKTPKSELKGELVFNYRREDFANFLNAVKVSAKFNESTVALEEVNHFYNEFGRTKTVTFSTEIEGVLNNFTALNTDLKSDRSIIRGDFNFHNIFTSSADFKLDAGIENVSSSYYELKALLPDILGNNLPSSFAKLGYFTINGSSVITEEDINASITLFTDLGTSYSNMELTHIDDIDNASYKGFVSFIDFDLGKFLNDPDLGQATLDFNVDGSGFTQETLNTEVIGKILKIRYNEYDYTNIDVSGVLKDQLFDGNMISRDPNFKFNFKGLADLSQEKNKFNFIASVDYADFKKLNIITTDSTSVFKGNIDINMTGNSLDNVEGEITFTKTNYTNQTDSYYFEDFKVTSSFTGEERELTINSPDFITGNIKGKFYIVELRKLIENSIGSIYTNYNPSEVTSGQYMDFNLKIYNKIVEVFYPDVRFGKNTFIRGKVVADEGDFKLTFKSPRIDAFGKSFDDVNVQIDNKNPLFNTYVAVKDIDAGFYKVTDFNLINATVKDTLFFRTEFKGGDDYTDIYNLNFYHTFNKKNRSVIGLKRSDVGFKGTKWLLNKNNNSKNRVVFNRTLDSIDVDEIDMTFGEEQINLRGVLIDSTYKNIKLQFKKVALDKITPTIDSLSMNGVVNGELNILQRNSNYFPSSNLVIDHFSLNNFDLGTLDIGIIGSESITEYTVDAGLFNSFREQLRIIGKANFDTKDAIVDLQAYIDNLDLEPFSPLGEDVISDIRGFVSGEARITGPLRNPDIRGQLRLNEAGLKVPYLNVDLNFNEQASVKLHDQTIEFDNVALTDTKYSTGALLNGTITHTNFEDWFLNLKLNTNGGRFLVLDTEFSEDELYYGTGFISGEADIFGLTDALTIKVNARTEEGTSFKIPISDVTSIGDSSFINFVNKNETIEERNQRELAEYQGLELEFDLDVNDNAEVEIVVDRKSGSTLRGRGAGNLLIEINTNGKFRMWGDFLTYSGIYNFKYKGLLDKKFTVLPNGTINWDGDPLKANVNLQAVYSTSANPAVLLDNASVTRKIDTDVVIKLEGELLQPTIEYEIQFPNTNAVTVSELNYRLEDKNRRELQALSLLSQGTFINEVSITQQALTGNLIETASSLINDILNGDNDKLNIGVSYEQGDRSPLGINTEDRFGVTVSTQINERILINGKIGVPIGGVTESVVAGDVEVQILLNEDGSLSAKIFNKENEIQQFLSDQIGYTQGVGLSYQVEFDTFKQLMRKIFKKSDAKKEEKKKKPETQEVVKDDLLNFSPKKKKKSSSQNKK</sequence>
<evidence type="ECO:0000259" key="6">
    <source>
        <dbReference type="Pfam" id="PF04357"/>
    </source>
</evidence>
<organism evidence="7 8">
    <name type="scientific">Leptobacterium flavescens</name>
    <dbReference type="NCBI Taxonomy" id="472055"/>
    <lineage>
        <taxon>Bacteria</taxon>
        <taxon>Pseudomonadati</taxon>
        <taxon>Bacteroidota</taxon>
        <taxon>Flavobacteriia</taxon>
        <taxon>Flavobacteriales</taxon>
        <taxon>Flavobacteriaceae</taxon>
        <taxon>Leptobacterium</taxon>
    </lineage>
</organism>
<evidence type="ECO:0000256" key="4">
    <source>
        <dbReference type="ARBA" id="ARBA00023136"/>
    </source>
</evidence>
<evidence type="ECO:0000256" key="2">
    <source>
        <dbReference type="ARBA" id="ARBA00022692"/>
    </source>
</evidence>
<evidence type="ECO:0000256" key="5">
    <source>
        <dbReference type="SAM" id="MobiDB-lite"/>
    </source>
</evidence>
<dbReference type="Pfam" id="PF04357">
    <property type="entry name" value="TamB"/>
    <property type="match status" value="1"/>
</dbReference>
<evidence type="ECO:0000256" key="3">
    <source>
        <dbReference type="ARBA" id="ARBA00022989"/>
    </source>
</evidence>
<feature type="compositionally biased region" description="Basic residues" evidence="5">
    <location>
        <begin position="1450"/>
        <end position="1462"/>
    </location>
</feature>
<feature type="compositionally biased region" description="Basic and acidic residues" evidence="5">
    <location>
        <begin position="1424"/>
        <end position="1445"/>
    </location>
</feature>
<dbReference type="GO" id="GO:0005886">
    <property type="term" value="C:plasma membrane"/>
    <property type="evidence" value="ECO:0007669"/>
    <property type="project" value="InterPro"/>
</dbReference>
<dbReference type="Proteomes" id="UP000468581">
    <property type="component" value="Unassembled WGS sequence"/>
</dbReference>
<proteinExistence type="predicted"/>
<reference evidence="7 8" key="1">
    <citation type="submission" date="2020-01" db="EMBL/GenBank/DDBJ databases">
        <title>Leptobacterium flavescens.</title>
        <authorList>
            <person name="Wang G."/>
        </authorList>
    </citation>
    <scope>NUCLEOTIDE SEQUENCE [LARGE SCALE GENOMIC DNA]</scope>
    <source>
        <strain evidence="7 8">KCTC 22160</strain>
    </source>
</reference>
<keyword evidence="8" id="KW-1185">Reference proteome</keyword>
<dbReference type="GO" id="GO:0009306">
    <property type="term" value="P:protein secretion"/>
    <property type="evidence" value="ECO:0007669"/>
    <property type="project" value="InterPro"/>
</dbReference>
<comment type="caution">
    <text evidence="7">The sequence shown here is derived from an EMBL/GenBank/DDBJ whole genome shotgun (WGS) entry which is preliminary data.</text>
</comment>
<keyword evidence="2" id="KW-0812">Transmembrane</keyword>
<keyword evidence="4" id="KW-0472">Membrane</keyword>
<feature type="region of interest" description="Disordered" evidence="5">
    <location>
        <begin position="1424"/>
        <end position="1462"/>
    </location>
</feature>
<keyword evidence="3" id="KW-1133">Transmembrane helix</keyword>
<dbReference type="InterPro" id="IPR007452">
    <property type="entry name" value="TamB_C"/>
</dbReference>
<name>A0A6P0UKW4_9FLAO</name>
<comment type="subcellular location">
    <subcellularLocation>
        <location evidence="1">Membrane</location>
        <topology evidence="1">Single-pass membrane protein</topology>
    </subcellularLocation>
</comment>
<feature type="domain" description="Translocation and assembly module TamB C-terminal" evidence="6">
    <location>
        <begin position="993"/>
        <end position="1410"/>
    </location>
</feature>